<dbReference type="InterPro" id="IPR027523">
    <property type="entry name" value="CLU_prot"/>
</dbReference>
<dbReference type="InterPro" id="IPR023231">
    <property type="entry name" value="GSKIP_dom_sf"/>
</dbReference>
<feature type="compositionally biased region" description="Basic and acidic residues" evidence="2">
    <location>
        <begin position="562"/>
        <end position="591"/>
    </location>
</feature>
<proteinExistence type="predicted"/>
<evidence type="ECO:0000313" key="4">
    <source>
        <dbReference type="EMBL" id="KAK8891017.1"/>
    </source>
</evidence>
<feature type="domain" description="Clu" evidence="3">
    <location>
        <begin position="267"/>
        <end position="507"/>
    </location>
</feature>
<sequence>MEEQQEPINVNIVCPPNKPVKFQVSSLNAHSITLIFFLHPEFIFLTNYDLITKNGSIYDQNHDFSADIETDNSNKKNDKKVTITVQNLPYTEIAAISHSKTLARIFFTLSSRRQFTDCHQSVANWINQAYSSSLPGVDDLKGIYPEPFIKNDLPRPIKFMDLSSTPLTMKERIEGVLLKLDIITCEKESLSVYCTKDGWYSNQKLSKQNKRKTYPTLHHLLLTISQRYSDLIPLIAEKWCNLMAYERQSFSPINIPTVFMMKKLNKAGEVTNYTPLKLFQTNEDENCFSSLTIDDLLNDIRNETDEYRSCGIYSNKIEMQYAQQAVDGVKMIERGNLSPYEDSQNYVWKEFFIANIEYIAELQKNRGGLVTANKQICNEIKSYQQFALNTLANPNFLNTNLRVVRTVIIDYFTNRWIAQSIIPGLLTQQSKIVYGFNLNDRSQYMHQEFFDDAFKKISRQLGIAASKIKASEQPIYCSSELNGVEATDGYFYAVDFRRITPRDANYPDPVKNHAFVIRQEAIRNYEAHLAHQEEQKNEDKNSKDQKNSNDFKKSENVNNSNDLKKSEDVNNSNDLKKSEDVNNSNDLKKSENVNNSNDLKKSENVNDSNDLKKSEDVNNGVGLNYELDDSQSPECFDINALTLDSALGPNETPKNILDLAHFMTDVHIPKFIDEYAKMGKFVVDGQTIVNEMHLRGINVRYLGRIHDHLSSEKVITEEVKYFITALESEMISRSFKTIMKTEKADLNRFLSSLNLLLGYVNNSSEFEKLFNEISNVSNDKFGVKPKPPQKCQRFMLLRSILRPFGISLYSRDFGNSEEPITADDIALISPVVKFPFSRNPQFQSQIELAVTMFNNNEYESAFQLFNLSLQTSSENSVQPFDEGISMCYFYLSLIFERKGDFKSAFASCLKSLIVQENVNDQPCPDIAIKYYLLGRYAQQLGSLTLSFAFADRAANLASVIFPGHPWVNAQFLNAAIFAFNASPSFAIKYCQSKLSFCNTETEEGKKQKAMFFRIMANSAVLINDIQSAVQYEKSASLLDPQPENQDKNSNSNE</sequence>
<reference evidence="4 5" key="1">
    <citation type="submission" date="2024-04" db="EMBL/GenBank/DDBJ databases">
        <title>Tritrichomonas musculus Genome.</title>
        <authorList>
            <person name="Alves-Ferreira E."/>
            <person name="Grigg M."/>
            <person name="Lorenzi H."/>
            <person name="Galac M."/>
        </authorList>
    </citation>
    <scope>NUCLEOTIDE SEQUENCE [LARGE SCALE GENOMIC DNA]</scope>
    <source>
        <strain evidence="4 5">EAF2021</strain>
    </source>
</reference>
<accession>A0ABR2KKQ6</accession>
<dbReference type="Proteomes" id="UP001470230">
    <property type="component" value="Unassembled WGS sequence"/>
</dbReference>
<gene>
    <name evidence="4" type="ORF">M9Y10_028220</name>
</gene>
<name>A0ABR2KKQ6_9EUKA</name>
<feature type="compositionally biased region" description="Basic and acidic residues" evidence="2">
    <location>
        <begin position="598"/>
        <end position="616"/>
    </location>
</feature>
<dbReference type="Pfam" id="PF12807">
    <property type="entry name" value="eIF3_p135"/>
    <property type="match status" value="1"/>
</dbReference>
<dbReference type="PANTHER" id="PTHR12601:SF6">
    <property type="entry name" value="CLUSTERED MITOCHONDRIA PROTEIN HOMOLOG"/>
    <property type="match status" value="1"/>
</dbReference>
<evidence type="ECO:0000256" key="2">
    <source>
        <dbReference type="SAM" id="MobiDB-lite"/>
    </source>
</evidence>
<dbReference type="InterPro" id="IPR011990">
    <property type="entry name" value="TPR-like_helical_dom_sf"/>
</dbReference>
<protein>
    <submittedName>
        <fullName evidence="4">Intracellular distribution of mitochondria</fullName>
    </submittedName>
</protein>
<keyword evidence="1" id="KW-0963">Cytoplasm</keyword>
<dbReference type="EMBL" id="JAPFFF010000004">
    <property type="protein sequence ID" value="KAK8891017.1"/>
    <property type="molecule type" value="Genomic_DNA"/>
</dbReference>
<organism evidence="4 5">
    <name type="scientific">Tritrichomonas musculus</name>
    <dbReference type="NCBI Taxonomy" id="1915356"/>
    <lineage>
        <taxon>Eukaryota</taxon>
        <taxon>Metamonada</taxon>
        <taxon>Parabasalia</taxon>
        <taxon>Tritrichomonadida</taxon>
        <taxon>Tritrichomonadidae</taxon>
        <taxon>Tritrichomonas</taxon>
    </lineage>
</organism>
<dbReference type="InterPro" id="IPR033646">
    <property type="entry name" value="CLU-central"/>
</dbReference>
<dbReference type="Gene3D" id="1.25.40.10">
    <property type="entry name" value="Tetratricopeptide repeat domain"/>
    <property type="match status" value="1"/>
</dbReference>
<dbReference type="PROSITE" id="PS51823">
    <property type="entry name" value="CLU"/>
    <property type="match status" value="1"/>
</dbReference>
<dbReference type="InterPro" id="IPR025697">
    <property type="entry name" value="CLU_dom"/>
</dbReference>
<dbReference type="SUPFAM" id="SSF103107">
    <property type="entry name" value="Hypothetical protein c14orf129, hspc210"/>
    <property type="match status" value="1"/>
</dbReference>
<dbReference type="Pfam" id="PF13236">
    <property type="entry name" value="CLU"/>
    <property type="match status" value="1"/>
</dbReference>
<comment type="caution">
    <text evidence="4">The sequence shown here is derived from an EMBL/GenBank/DDBJ whole genome shotgun (WGS) entry which is preliminary data.</text>
</comment>
<dbReference type="CDD" id="cd15466">
    <property type="entry name" value="CLU-central"/>
    <property type="match status" value="1"/>
</dbReference>
<dbReference type="SUPFAM" id="SSF48452">
    <property type="entry name" value="TPR-like"/>
    <property type="match status" value="1"/>
</dbReference>
<feature type="compositionally biased region" description="Basic and acidic residues" evidence="2">
    <location>
        <begin position="531"/>
        <end position="555"/>
    </location>
</feature>
<evidence type="ECO:0000313" key="5">
    <source>
        <dbReference type="Proteomes" id="UP001470230"/>
    </source>
</evidence>
<keyword evidence="5" id="KW-1185">Reference proteome</keyword>
<evidence type="ECO:0000259" key="3">
    <source>
        <dbReference type="PROSITE" id="PS51823"/>
    </source>
</evidence>
<feature type="region of interest" description="Disordered" evidence="2">
    <location>
        <begin position="531"/>
        <end position="628"/>
    </location>
</feature>
<evidence type="ECO:0000256" key="1">
    <source>
        <dbReference type="ARBA" id="ARBA00022490"/>
    </source>
</evidence>
<dbReference type="PANTHER" id="PTHR12601">
    <property type="entry name" value="EUKARYOTIC TRANSLATION INITIATION FACTOR 3 SUBUNIT EIF-3"/>
    <property type="match status" value="1"/>
</dbReference>